<dbReference type="PATRIC" id="fig|43658.6.peg.2930"/>
<organism evidence="5 6">
    <name type="scientific">Pseudoalteromonas rubra</name>
    <dbReference type="NCBI Taxonomy" id="43658"/>
    <lineage>
        <taxon>Bacteria</taxon>
        <taxon>Pseudomonadati</taxon>
        <taxon>Pseudomonadota</taxon>
        <taxon>Gammaproteobacteria</taxon>
        <taxon>Alteromonadales</taxon>
        <taxon>Pseudoalteromonadaceae</taxon>
        <taxon>Pseudoalteromonas</taxon>
    </lineage>
</organism>
<dbReference type="NCBIfam" id="TIGR01549">
    <property type="entry name" value="HAD-SF-IA-v1"/>
    <property type="match status" value="1"/>
</dbReference>
<dbReference type="Pfam" id="PF13419">
    <property type="entry name" value="HAD_2"/>
    <property type="match status" value="1"/>
</dbReference>
<dbReference type="SFLD" id="SFLDG01129">
    <property type="entry name" value="C1.5:_HAD__Beta-PGM__Phosphata"/>
    <property type="match status" value="1"/>
</dbReference>
<dbReference type="InterPro" id="IPR041492">
    <property type="entry name" value="HAD_2"/>
</dbReference>
<dbReference type="Gene3D" id="1.10.150.240">
    <property type="entry name" value="Putative phosphatase, domain 2"/>
    <property type="match status" value="1"/>
</dbReference>
<dbReference type="AlphaFoldDB" id="A0A0L0ELZ4"/>
<dbReference type="Proteomes" id="UP000036850">
    <property type="component" value="Unassembled WGS sequence"/>
</dbReference>
<protein>
    <recommendedName>
        <fullName evidence="4">phosphoglycolate phosphatase</fullName>
        <ecNumber evidence="4">3.1.3.18</ecNumber>
    </recommendedName>
</protein>
<comment type="similarity">
    <text evidence="3">Belongs to the HAD-like hydrolase superfamily. CbbY/CbbZ/Gph/YieH family.</text>
</comment>
<name>A0A0L0ELZ4_9GAMM</name>
<dbReference type="Gene3D" id="3.40.50.1000">
    <property type="entry name" value="HAD superfamily/HAD-like"/>
    <property type="match status" value="1"/>
</dbReference>
<evidence type="ECO:0000256" key="4">
    <source>
        <dbReference type="ARBA" id="ARBA00013078"/>
    </source>
</evidence>
<dbReference type="PANTHER" id="PTHR43434">
    <property type="entry name" value="PHOSPHOGLYCOLATE PHOSPHATASE"/>
    <property type="match status" value="1"/>
</dbReference>
<evidence type="ECO:0000256" key="2">
    <source>
        <dbReference type="ARBA" id="ARBA00004818"/>
    </source>
</evidence>
<evidence type="ECO:0000313" key="5">
    <source>
        <dbReference type="EMBL" id="KNC65474.1"/>
    </source>
</evidence>
<dbReference type="EMBL" id="LFZX01000282">
    <property type="protein sequence ID" value="KNC65474.1"/>
    <property type="molecule type" value="Genomic_DNA"/>
</dbReference>
<dbReference type="InterPro" id="IPR023214">
    <property type="entry name" value="HAD_sf"/>
</dbReference>
<evidence type="ECO:0000256" key="1">
    <source>
        <dbReference type="ARBA" id="ARBA00000830"/>
    </source>
</evidence>
<dbReference type="SUPFAM" id="SSF56784">
    <property type="entry name" value="HAD-like"/>
    <property type="match status" value="1"/>
</dbReference>
<comment type="caution">
    <text evidence="5">The sequence shown here is derived from an EMBL/GenBank/DDBJ whole genome shotgun (WGS) entry which is preliminary data.</text>
</comment>
<dbReference type="EC" id="3.1.3.18" evidence="4"/>
<dbReference type="SFLD" id="SFLDS00003">
    <property type="entry name" value="Haloacid_Dehalogenase"/>
    <property type="match status" value="1"/>
</dbReference>
<sequence>MKTYKLVTFDFDGTLCDTAPAIISTLQQLFPGTEQAHIDAQLSVGTPLKSVIARLHQHPLSAAELDALCRQYRALYNQEHHQLQVPFPHARDTITAFRQAGAQCLIVSNKGEAALNAFVQQYAFASLFDDVIGERVGIAGKPQPDVYEQVIRPAYPGIKPEHILHIGDTTADLAFAHAIGADSAYLTHGFGDDEAALAMQPTWYCTHFEELTQQLALGGKHV</sequence>
<accession>A0A0L0ELZ4</accession>
<dbReference type="GO" id="GO:0008967">
    <property type="term" value="F:phosphoglycolate phosphatase activity"/>
    <property type="evidence" value="ECO:0007669"/>
    <property type="project" value="UniProtKB-EC"/>
</dbReference>
<dbReference type="InterPro" id="IPR023198">
    <property type="entry name" value="PGP-like_dom2"/>
</dbReference>
<proteinExistence type="inferred from homology"/>
<gene>
    <name evidence="5" type="ORF">AC626_22890</name>
</gene>
<evidence type="ECO:0000313" key="6">
    <source>
        <dbReference type="Proteomes" id="UP000036850"/>
    </source>
</evidence>
<dbReference type="InterPro" id="IPR050155">
    <property type="entry name" value="HAD-like_hydrolase_sf"/>
</dbReference>
<evidence type="ECO:0000256" key="3">
    <source>
        <dbReference type="ARBA" id="ARBA00006171"/>
    </source>
</evidence>
<dbReference type="GO" id="GO:0006281">
    <property type="term" value="P:DNA repair"/>
    <property type="evidence" value="ECO:0007669"/>
    <property type="project" value="TreeGrafter"/>
</dbReference>
<dbReference type="InterPro" id="IPR006439">
    <property type="entry name" value="HAD-SF_hydro_IA"/>
</dbReference>
<comment type="catalytic activity">
    <reaction evidence="1">
        <text>2-phosphoglycolate + H2O = glycolate + phosphate</text>
        <dbReference type="Rhea" id="RHEA:14369"/>
        <dbReference type="ChEBI" id="CHEBI:15377"/>
        <dbReference type="ChEBI" id="CHEBI:29805"/>
        <dbReference type="ChEBI" id="CHEBI:43474"/>
        <dbReference type="ChEBI" id="CHEBI:58033"/>
        <dbReference type="EC" id="3.1.3.18"/>
    </reaction>
</comment>
<dbReference type="InterPro" id="IPR036412">
    <property type="entry name" value="HAD-like_sf"/>
</dbReference>
<reference evidence="6" key="1">
    <citation type="submission" date="2015-07" db="EMBL/GenBank/DDBJ databases">
        <title>Draft genome sequence of a Pseudoalteromonas rubra strain, OCN096, isolated from Kaneohe Bay, Oahu, Hawaii.</title>
        <authorList>
            <person name="Beurmann S."/>
            <person name="Ushijima B."/>
            <person name="Belcaid M."/>
            <person name="Callahan S.M."/>
            <person name="Aeby G.S."/>
        </authorList>
    </citation>
    <scope>NUCLEOTIDE SEQUENCE [LARGE SCALE GENOMIC DNA]</scope>
    <source>
        <strain evidence="6">OCN096</strain>
    </source>
</reference>
<dbReference type="PANTHER" id="PTHR43434:SF1">
    <property type="entry name" value="PHOSPHOGLYCOLATE PHOSPHATASE"/>
    <property type="match status" value="1"/>
</dbReference>
<dbReference type="OrthoDB" id="9800058at2"/>
<comment type="pathway">
    <text evidence="2">Organic acid metabolism; glycolate biosynthesis; glycolate from 2-phosphoglycolate: step 1/1.</text>
</comment>